<proteinExistence type="predicted"/>
<dbReference type="SMART" id="SM00225">
    <property type="entry name" value="BTB"/>
    <property type="match status" value="1"/>
</dbReference>
<name>A0A2G5I1T1_CERBT</name>
<organism evidence="2 4">
    <name type="scientific">Cercospora beticola</name>
    <name type="common">Sugarbeet leaf spot fungus</name>
    <dbReference type="NCBI Taxonomy" id="122368"/>
    <lineage>
        <taxon>Eukaryota</taxon>
        <taxon>Fungi</taxon>
        <taxon>Dikarya</taxon>
        <taxon>Ascomycota</taxon>
        <taxon>Pezizomycotina</taxon>
        <taxon>Dothideomycetes</taxon>
        <taxon>Dothideomycetidae</taxon>
        <taxon>Mycosphaerellales</taxon>
        <taxon>Mycosphaerellaceae</taxon>
        <taxon>Cercospora</taxon>
    </lineage>
</organism>
<dbReference type="Proteomes" id="UP000230605">
    <property type="component" value="Chromosome 3"/>
</dbReference>
<dbReference type="InterPro" id="IPR000210">
    <property type="entry name" value="BTB/POZ_dom"/>
</dbReference>
<dbReference type="Proteomes" id="UP001302367">
    <property type="component" value="Chromosome 3"/>
</dbReference>
<accession>A0A2G5I1T1</accession>
<dbReference type="PANTHER" id="PTHR24410">
    <property type="entry name" value="HL07962P-RELATED"/>
    <property type="match status" value="1"/>
</dbReference>
<dbReference type="Gene3D" id="3.30.710.10">
    <property type="entry name" value="Potassium Channel Kv1.1, Chain A"/>
    <property type="match status" value="1"/>
</dbReference>
<sequence>MSLSTSDLYDNPAYSDITISFSGRSVHCHKLILCTKSEYFRMLCGSESAFSESSRKVIELKEDDPDAVEHVLRYLYSGNHHTDQDSNWKLQLQIANAAQKYLVTDLAKAATEKFTKGATATSRTEDVFETIMRIRQNTLLPNVIQQAQDLESTFLRDLLRLPAFRELVEKDRTLVWKYLDRLNDSLMEAEQTDAKLRICHGCRRTVLLAPMDLEYVCRCSTSYTRSPTEHFQICVPRGKMSEYKERLENIATAQ</sequence>
<dbReference type="Pfam" id="PF00651">
    <property type="entry name" value="BTB"/>
    <property type="match status" value="1"/>
</dbReference>
<dbReference type="SUPFAM" id="SSF54695">
    <property type="entry name" value="POZ domain"/>
    <property type="match status" value="1"/>
</dbReference>
<dbReference type="OrthoDB" id="3916736at2759"/>
<dbReference type="InterPro" id="IPR011333">
    <property type="entry name" value="SKP1/BTB/POZ_sf"/>
</dbReference>
<reference evidence="3 5" key="2">
    <citation type="submission" date="2023-09" db="EMBL/GenBank/DDBJ databases">
        <title>Complete-Gapless Cercospora beticola genome.</title>
        <authorList>
            <person name="Wyatt N.A."/>
            <person name="Spanner R.E."/>
            <person name="Bolton M.D."/>
        </authorList>
    </citation>
    <scope>NUCLEOTIDE SEQUENCE [LARGE SCALE GENOMIC DNA]</scope>
    <source>
        <strain evidence="3">Cb09-40</strain>
    </source>
</reference>
<evidence type="ECO:0000313" key="5">
    <source>
        <dbReference type="Proteomes" id="UP001302367"/>
    </source>
</evidence>
<dbReference type="PANTHER" id="PTHR24410:SF23">
    <property type="entry name" value="BTB DOMAIN-CONTAINING PROTEIN-RELATED"/>
    <property type="match status" value="1"/>
</dbReference>
<dbReference type="InterPro" id="IPR051481">
    <property type="entry name" value="BTB-POZ/Galectin-3-binding"/>
</dbReference>
<evidence type="ECO:0000313" key="4">
    <source>
        <dbReference type="Proteomes" id="UP000230605"/>
    </source>
</evidence>
<dbReference type="PROSITE" id="PS50097">
    <property type="entry name" value="BTB"/>
    <property type="match status" value="1"/>
</dbReference>
<dbReference type="AlphaFoldDB" id="A0A2G5I1T1"/>
<evidence type="ECO:0000259" key="1">
    <source>
        <dbReference type="PROSITE" id="PS50097"/>
    </source>
</evidence>
<dbReference type="EMBL" id="LKMD01000101">
    <property type="protein sequence ID" value="PIA98754.1"/>
    <property type="molecule type" value="Genomic_DNA"/>
</dbReference>
<evidence type="ECO:0000313" key="2">
    <source>
        <dbReference type="EMBL" id="PIA98754.1"/>
    </source>
</evidence>
<reference evidence="2 4" key="1">
    <citation type="submission" date="2015-10" db="EMBL/GenBank/DDBJ databases">
        <title>The cercosporin biosynthetic gene cluster was horizontally transferred to several fungal lineages and shown to be expanded in Cercospora beticola based on microsynteny with recipient genomes.</title>
        <authorList>
            <person name="De Jonge R."/>
            <person name="Ebert M.K."/>
            <person name="Suttle J.C."/>
            <person name="Jurick Ii W.M."/>
            <person name="Secor G.A."/>
            <person name="Thomma B.P."/>
            <person name="Van De Peer Y."/>
            <person name="Bolton M.D."/>
        </authorList>
    </citation>
    <scope>NUCLEOTIDE SEQUENCE [LARGE SCALE GENOMIC DNA]</scope>
    <source>
        <strain evidence="2 4">09-40</strain>
    </source>
</reference>
<dbReference type="CDD" id="cd18186">
    <property type="entry name" value="BTB_POZ_ZBTB_KLHL-like"/>
    <property type="match status" value="1"/>
</dbReference>
<dbReference type="EMBL" id="CP134186">
    <property type="protein sequence ID" value="WPB00952.1"/>
    <property type="molecule type" value="Genomic_DNA"/>
</dbReference>
<feature type="domain" description="BTB" evidence="1">
    <location>
        <begin position="15"/>
        <end position="84"/>
    </location>
</feature>
<gene>
    <name evidence="2" type="ORF">CB0940_03756</name>
    <name evidence="3" type="ORF">RHO25_005572</name>
</gene>
<keyword evidence="5" id="KW-1185">Reference proteome</keyword>
<protein>
    <recommendedName>
        <fullName evidence="1">BTB domain-containing protein</fullName>
    </recommendedName>
</protein>
<evidence type="ECO:0000313" key="3">
    <source>
        <dbReference type="EMBL" id="WPB00952.1"/>
    </source>
</evidence>